<proteinExistence type="predicted"/>
<gene>
    <name evidence="1" type="ORF">LTR05_008040</name>
</gene>
<comment type="caution">
    <text evidence="1">The sequence shown here is derived from an EMBL/GenBank/DDBJ whole genome shotgun (WGS) entry which is preliminary data.</text>
</comment>
<dbReference type="Proteomes" id="UP001309876">
    <property type="component" value="Unassembled WGS sequence"/>
</dbReference>
<evidence type="ECO:0000313" key="2">
    <source>
        <dbReference type="Proteomes" id="UP001309876"/>
    </source>
</evidence>
<reference evidence="1 2" key="1">
    <citation type="submission" date="2023-08" db="EMBL/GenBank/DDBJ databases">
        <title>Black Yeasts Isolated from many extreme environments.</title>
        <authorList>
            <person name="Coleine C."/>
            <person name="Stajich J.E."/>
            <person name="Selbmann L."/>
        </authorList>
    </citation>
    <scope>NUCLEOTIDE SEQUENCE [LARGE SCALE GENOMIC DNA]</scope>
    <source>
        <strain evidence="1 2">CCFEE 5910</strain>
    </source>
</reference>
<organism evidence="1 2">
    <name type="scientific">Lithohypha guttulata</name>
    <dbReference type="NCBI Taxonomy" id="1690604"/>
    <lineage>
        <taxon>Eukaryota</taxon>
        <taxon>Fungi</taxon>
        <taxon>Dikarya</taxon>
        <taxon>Ascomycota</taxon>
        <taxon>Pezizomycotina</taxon>
        <taxon>Eurotiomycetes</taxon>
        <taxon>Chaetothyriomycetidae</taxon>
        <taxon>Chaetothyriales</taxon>
        <taxon>Trichomeriaceae</taxon>
        <taxon>Lithohypha</taxon>
    </lineage>
</organism>
<dbReference type="EMBL" id="JAVRRJ010000010">
    <property type="protein sequence ID" value="KAK5081246.1"/>
    <property type="molecule type" value="Genomic_DNA"/>
</dbReference>
<accession>A0AAN7YD09</accession>
<dbReference type="AlphaFoldDB" id="A0AAN7YD09"/>
<keyword evidence="2" id="KW-1185">Reference proteome</keyword>
<sequence length="116" mass="14305">MAHIKDLPFELLENIFLQLFLMIEEQPVPPEVPFWIAQTMCPRVEQDRQFEDLVNTCEIWKTTIMQIEFELRYTPFRGSCYRLFHRDNDHYYFDDVPKKRYHVLRNEAEEDEETTW</sequence>
<name>A0AAN7YD09_9EURO</name>
<evidence type="ECO:0000313" key="1">
    <source>
        <dbReference type="EMBL" id="KAK5081246.1"/>
    </source>
</evidence>
<protein>
    <submittedName>
        <fullName evidence="1">Uncharacterized protein</fullName>
    </submittedName>
</protein>